<sequence>MTNRDEFSASVKKKLASRAGYVCSFPACVELTIGPASNEQGTVMTGEAAHITAASPNGPRYDPMMSPIERKSVSNGIWMCKKHARVIDVDKTQYTVPELKKWKESHETKIKYQQQGIKINKGFLTKIKISNIARIHGEENVDLGKNTLLFGNMSTGKSIICELIAGLEKNQLLWRWKQKRNVGNTYAEIEIFDGEITSFMVNVYEKQIRYYVNSNEYPLINPTYSVVYLNETFRYNSEASKPFIEQYADYFNLTVNDMLNVINLKGDIGIKLVSDYYFKDNDLLVREYPSQTNALDYKALSSSEKQRINIEIGSKVAHVLSNSKPTILIIEHDSFSSFDKSNRETLFTTINNSKLPYQTLLTVYSYDDTIEMNNFNIYEHKEINGTVKIMKNNSNDI</sequence>
<evidence type="ECO:0000313" key="1">
    <source>
        <dbReference type="EMBL" id="PEN90162.1"/>
    </source>
</evidence>
<reference evidence="1 2" key="1">
    <citation type="submission" date="2017-09" db="EMBL/GenBank/DDBJ databases">
        <title>Large-scale bioinformatics analysis of Bacillus genomes uncovers conserved roles of natural products in bacterial physiology.</title>
        <authorList>
            <consortium name="Agbiome Team Llc"/>
            <person name="Bleich R.M."/>
            <person name="Kirk G.J."/>
            <person name="Santa Maria K.C."/>
            <person name="Allen S.E."/>
            <person name="Farag S."/>
            <person name="Shank E.A."/>
            <person name="Bowers A."/>
        </authorList>
    </citation>
    <scope>NUCLEOTIDE SEQUENCE [LARGE SCALE GENOMIC DNA]</scope>
    <source>
        <strain evidence="1 2">AFS027629</strain>
    </source>
</reference>
<protein>
    <recommendedName>
        <fullName evidence="3">Rad50/SbcC-type AAA domain-containing protein</fullName>
    </recommendedName>
</protein>
<comment type="caution">
    <text evidence="1">The sequence shown here is derived from an EMBL/GenBank/DDBJ whole genome shotgun (WGS) entry which is preliminary data.</text>
</comment>
<dbReference type="RefSeq" id="WP_098144675.1">
    <property type="nucleotide sequence ID" value="NZ_NUAP01000018.1"/>
</dbReference>
<dbReference type="Proteomes" id="UP000220078">
    <property type="component" value="Unassembled WGS sequence"/>
</dbReference>
<proteinExistence type="predicted"/>
<accession>A0AB36T8P6</accession>
<evidence type="ECO:0008006" key="3">
    <source>
        <dbReference type="Google" id="ProtNLM"/>
    </source>
</evidence>
<name>A0AB36T8P6_9BACI</name>
<dbReference type="AlphaFoldDB" id="A0AB36T8P6"/>
<organism evidence="1 2">
    <name type="scientific">Bacillus toyonensis</name>
    <dbReference type="NCBI Taxonomy" id="155322"/>
    <lineage>
        <taxon>Bacteria</taxon>
        <taxon>Bacillati</taxon>
        <taxon>Bacillota</taxon>
        <taxon>Bacilli</taxon>
        <taxon>Bacillales</taxon>
        <taxon>Bacillaceae</taxon>
        <taxon>Bacillus</taxon>
        <taxon>Bacillus cereus group</taxon>
    </lineage>
</organism>
<evidence type="ECO:0000313" key="2">
    <source>
        <dbReference type="Proteomes" id="UP000220078"/>
    </source>
</evidence>
<dbReference type="EMBL" id="NUAP01000018">
    <property type="protein sequence ID" value="PEN90162.1"/>
    <property type="molecule type" value="Genomic_DNA"/>
</dbReference>
<gene>
    <name evidence="1" type="ORF">CN551_07445</name>
</gene>
<dbReference type="SUPFAM" id="SSF52540">
    <property type="entry name" value="P-loop containing nucleoside triphosphate hydrolases"/>
    <property type="match status" value="1"/>
</dbReference>
<dbReference type="InterPro" id="IPR027417">
    <property type="entry name" value="P-loop_NTPase"/>
</dbReference>